<dbReference type="Proteomes" id="UP000507470">
    <property type="component" value="Unassembled WGS sequence"/>
</dbReference>
<dbReference type="PROSITE" id="PS50026">
    <property type="entry name" value="EGF_3"/>
    <property type="match status" value="3"/>
</dbReference>
<dbReference type="FunFam" id="2.10.25.10:FF:000031">
    <property type="entry name" value="neurogenic locus notch homolog protein 3"/>
    <property type="match status" value="1"/>
</dbReference>
<dbReference type="InterPro" id="IPR000742">
    <property type="entry name" value="EGF"/>
</dbReference>
<evidence type="ECO:0000256" key="1">
    <source>
        <dbReference type="ARBA" id="ARBA00022536"/>
    </source>
</evidence>
<comment type="caution">
    <text evidence="5">Lacks conserved residue(s) required for the propagation of feature annotation.</text>
</comment>
<dbReference type="PANTHER" id="PTHR24049">
    <property type="entry name" value="CRUMBS FAMILY MEMBER"/>
    <property type="match status" value="1"/>
</dbReference>
<feature type="signal peptide" evidence="6">
    <location>
        <begin position="1"/>
        <end position="16"/>
    </location>
</feature>
<evidence type="ECO:0000313" key="9">
    <source>
        <dbReference type="Proteomes" id="UP000507470"/>
    </source>
</evidence>
<dbReference type="SMART" id="SM00179">
    <property type="entry name" value="EGF_CA"/>
    <property type="match status" value="5"/>
</dbReference>
<evidence type="ECO:0000259" key="7">
    <source>
        <dbReference type="PROSITE" id="PS50026"/>
    </source>
</evidence>
<feature type="domain" description="EGF-like" evidence="7">
    <location>
        <begin position="251"/>
        <end position="286"/>
    </location>
</feature>
<keyword evidence="1 5" id="KW-0245">EGF-like domain</keyword>
<dbReference type="CDD" id="cd00054">
    <property type="entry name" value="EGF_CA"/>
    <property type="match status" value="2"/>
</dbReference>
<name>A0A6J8BCS4_MYTCO</name>
<dbReference type="GO" id="GO:0007157">
    <property type="term" value="P:heterophilic cell-cell adhesion via plasma membrane cell adhesion molecules"/>
    <property type="evidence" value="ECO:0007669"/>
    <property type="project" value="TreeGrafter"/>
</dbReference>
<dbReference type="InterPro" id="IPR051022">
    <property type="entry name" value="Notch_Cell-Fate_Det"/>
</dbReference>
<evidence type="ECO:0000256" key="5">
    <source>
        <dbReference type="PROSITE-ProRule" id="PRU00076"/>
    </source>
</evidence>
<proteinExistence type="predicted"/>
<protein>
    <submittedName>
        <fullName evidence="8">Adhesive plaque matrix protein 2</fullName>
    </submittedName>
</protein>
<dbReference type="InterPro" id="IPR000152">
    <property type="entry name" value="EGF-type_Asp/Asn_hydroxyl_site"/>
</dbReference>
<dbReference type="GO" id="GO:0005886">
    <property type="term" value="C:plasma membrane"/>
    <property type="evidence" value="ECO:0007669"/>
    <property type="project" value="TreeGrafter"/>
</dbReference>
<organism evidence="8 9">
    <name type="scientific">Mytilus coruscus</name>
    <name type="common">Sea mussel</name>
    <dbReference type="NCBI Taxonomy" id="42192"/>
    <lineage>
        <taxon>Eukaryota</taxon>
        <taxon>Metazoa</taxon>
        <taxon>Spiralia</taxon>
        <taxon>Lophotrochozoa</taxon>
        <taxon>Mollusca</taxon>
        <taxon>Bivalvia</taxon>
        <taxon>Autobranchia</taxon>
        <taxon>Pteriomorphia</taxon>
        <taxon>Mytilida</taxon>
        <taxon>Mytiloidea</taxon>
        <taxon>Mytilidae</taxon>
        <taxon>Mytilinae</taxon>
        <taxon>Mytilus</taxon>
    </lineage>
</organism>
<dbReference type="OrthoDB" id="430340at2759"/>
<accession>A0A6J8BCS4</accession>
<reference evidence="8 9" key="1">
    <citation type="submission" date="2020-06" db="EMBL/GenBank/DDBJ databases">
        <authorList>
            <person name="Li R."/>
            <person name="Bekaert M."/>
        </authorList>
    </citation>
    <scope>NUCLEOTIDE SEQUENCE [LARGE SCALE GENOMIC DNA]</scope>
    <source>
        <strain evidence="9">wild</strain>
    </source>
</reference>
<dbReference type="Pfam" id="PF00008">
    <property type="entry name" value="EGF"/>
    <property type="match status" value="3"/>
</dbReference>
<evidence type="ECO:0000313" key="8">
    <source>
        <dbReference type="EMBL" id="CAC5381662.1"/>
    </source>
</evidence>
<dbReference type="GO" id="GO:0005509">
    <property type="term" value="F:calcium ion binding"/>
    <property type="evidence" value="ECO:0007669"/>
    <property type="project" value="InterPro"/>
</dbReference>
<dbReference type="InterPro" id="IPR001881">
    <property type="entry name" value="EGF-like_Ca-bd_dom"/>
</dbReference>
<dbReference type="Gene3D" id="2.10.25.10">
    <property type="entry name" value="Laminin"/>
    <property type="match status" value="5"/>
</dbReference>
<dbReference type="PROSITE" id="PS00022">
    <property type="entry name" value="EGF_1"/>
    <property type="match status" value="3"/>
</dbReference>
<feature type="chain" id="PRO_5026720997" evidence="6">
    <location>
        <begin position="17"/>
        <end position="323"/>
    </location>
</feature>
<sequence>MMFVFNLLVIICVAEAKTNPCIFVPNDSTECIKYFTFDIMEPGCLNASHPYEFTGLKSNVGGHEFISLRPAGVDFEKTGPIWMTRLDGHCIHNCCSQQTKLKRLGGTGLGFGECKSNPCHGHGVCHDTIGGYSCTCQQGYTGGSCELDCTPDPCNGKGDCFNSHSGFLCQCHTGYTGSACQSACKPDPCHGRGSCRSSATGFSCTCQHGYTGLSCELDCKPDRCHGRGNCFSNTAGFYCNCQQGFTGVSCELDCTPDPCNARGVCFNSHSGFLCQCHKGYAGTTCQSDCTPDPCNGRGECFNSHSGFCVSMPYRIQWINMPVW</sequence>
<dbReference type="PANTHER" id="PTHR24049:SF22">
    <property type="entry name" value="DROSOPHILA CRUMBS HOMOLOG"/>
    <property type="match status" value="1"/>
</dbReference>
<evidence type="ECO:0000256" key="3">
    <source>
        <dbReference type="ARBA" id="ARBA00022737"/>
    </source>
</evidence>
<dbReference type="GO" id="GO:0032991">
    <property type="term" value="C:protein-containing complex"/>
    <property type="evidence" value="ECO:0007669"/>
    <property type="project" value="TreeGrafter"/>
</dbReference>
<feature type="disulfide bond" evidence="5">
    <location>
        <begin position="206"/>
        <end position="215"/>
    </location>
</feature>
<keyword evidence="4 5" id="KW-1015">Disulfide bond</keyword>
<keyword evidence="3" id="KW-0677">Repeat</keyword>
<feature type="domain" description="EGF-like" evidence="7">
    <location>
        <begin position="110"/>
        <end position="146"/>
    </location>
</feature>
<dbReference type="SUPFAM" id="SSF57196">
    <property type="entry name" value="EGF/Laminin"/>
    <property type="match status" value="5"/>
</dbReference>
<evidence type="ECO:0000256" key="4">
    <source>
        <dbReference type="ARBA" id="ARBA00023157"/>
    </source>
</evidence>
<dbReference type="GO" id="GO:0045197">
    <property type="term" value="P:establishment or maintenance of epithelial cell apical/basal polarity"/>
    <property type="evidence" value="ECO:0007669"/>
    <property type="project" value="TreeGrafter"/>
</dbReference>
<dbReference type="SMART" id="SM00181">
    <property type="entry name" value="EGF"/>
    <property type="match status" value="5"/>
</dbReference>
<feature type="disulfide bond" evidence="5">
    <location>
        <begin position="136"/>
        <end position="145"/>
    </location>
</feature>
<dbReference type="PROSITE" id="PS00010">
    <property type="entry name" value="ASX_HYDROXYL"/>
    <property type="match status" value="2"/>
</dbReference>
<gene>
    <name evidence="8" type="ORF">MCOR_17535</name>
</gene>
<evidence type="ECO:0000256" key="2">
    <source>
        <dbReference type="ARBA" id="ARBA00022729"/>
    </source>
</evidence>
<feature type="domain" description="EGF-like" evidence="7">
    <location>
        <begin position="181"/>
        <end position="216"/>
    </location>
</feature>
<feature type="disulfide bond" evidence="5">
    <location>
        <begin position="276"/>
        <end position="285"/>
    </location>
</feature>
<keyword evidence="2 6" id="KW-0732">Signal</keyword>
<dbReference type="EMBL" id="CACVKT020003085">
    <property type="protein sequence ID" value="CAC5381662.1"/>
    <property type="molecule type" value="Genomic_DNA"/>
</dbReference>
<dbReference type="AlphaFoldDB" id="A0A6J8BCS4"/>
<keyword evidence="9" id="KW-1185">Reference proteome</keyword>
<evidence type="ECO:0000256" key="6">
    <source>
        <dbReference type="SAM" id="SignalP"/>
    </source>
</evidence>